<reference evidence="6" key="1">
    <citation type="submission" date="2016-11" db="UniProtKB">
        <authorList>
            <consortium name="WormBaseParasite"/>
        </authorList>
    </citation>
    <scope>IDENTIFICATION</scope>
</reference>
<protein>
    <submittedName>
        <fullName evidence="2">(pine wood nematode) hypothetical protein</fullName>
    </submittedName>
</protein>
<evidence type="ECO:0000313" key="6">
    <source>
        <dbReference type="WBParaSite" id="BXY_0812500.1"/>
    </source>
</evidence>
<evidence type="ECO:0000313" key="2">
    <source>
        <dbReference type="EMBL" id="CAD5227413.1"/>
    </source>
</evidence>
<gene>
    <name evidence="2" type="ORF">BXYJ_LOCUS9937</name>
</gene>
<feature type="signal peptide" evidence="1">
    <location>
        <begin position="1"/>
        <end position="19"/>
    </location>
</feature>
<dbReference type="EMBL" id="CAJFCV020000004">
    <property type="protein sequence ID" value="CAG9117676.1"/>
    <property type="molecule type" value="Genomic_DNA"/>
</dbReference>
<evidence type="ECO:0000313" key="4">
    <source>
        <dbReference type="Proteomes" id="UP000095284"/>
    </source>
</evidence>
<dbReference type="Proteomes" id="UP000095284">
    <property type="component" value="Unplaced"/>
</dbReference>
<organism evidence="4 6">
    <name type="scientific">Bursaphelenchus xylophilus</name>
    <name type="common">Pinewood nematode worm</name>
    <name type="synonym">Aphelenchoides xylophilus</name>
    <dbReference type="NCBI Taxonomy" id="6326"/>
    <lineage>
        <taxon>Eukaryota</taxon>
        <taxon>Metazoa</taxon>
        <taxon>Ecdysozoa</taxon>
        <taxon>Nematoda</taxon>
        <taxon>Chromadorea</taxon>
        <taxon>Rhabditida</taxon>
        <taxon>Tylenchina</taxon>
        <taxon>Tylenchomorpha</taxon>
        <taxon>Aphelenchoidea</taxon>
        <taxon>Aphelenchoididae</taxon>
        <taxon>Bursaphelenchus</taxon>
    </lineage>
</organism>
<name>A0A1I7S540_BURXY</name>
<reference evidence="3" key="2">
    <citation type="submission" date="2020-08" db="EMBL/GenBank/DDBJ databases">
        <authorList>
            <person name="Kikuchi T."/>
        </authorList>
    </citation>
    <scope>NUCLEOTIDE SEQUENCE</scope>
    <source>
        <strain evidence="2">Ka4C1</strain>
    </source>
</reference>
<dbReference type="Proteomes" id="UP000659654">
    <property type="component" value="Unassembled WGS sequence"/>
</dbReference>
<dbReference type="WBParaSite" id="BXY_0812500.1">
    <property type="protein sequence ID" value="BXY_0812500.1"/>
    <property type="gene ID" value="BXY_0812500"/>
</dbReference>
<keyword evidence="5" id="KW-1185">Reference proteome</keyword>
<accession>A0A1I7S540</accession>
<evidence type="ECO:0000256" key="1">
    <source>
        <dbReference type="SAM" id="SignalP"/>
    </source>
</evidence>
<dbReference type="EMBL" id="CAJFDI010000004">
    <property type="protein sequence ID" value="CAD5227413.1"/>
    <property type="molecule type" value="Genomic_DNA"/>
</dbReference>
<proteinExistence type="predicted"/>
<dbReference type="Proteomes" id="UP000582659">
    <property type="component" value="Unassembled WGS sequence"/>
</dbReference>
<feature type="chain" id="PRO_5035359707" evidence="1">
    <location>
        <begin position="20"/>
        <end position="150"/>
    </location>
</feature>
<evidence type="ECO:0000313" key="5">
    <source>
        <dbReference type="Proteomes" id="UP000659654"/>
    </source>
</evidence>
<sequence length="150" mass="16260">MLLRVLFLCLLASPILVHPAKKTCLLCHQLLTFNGDKIETEIREEMQKNLSRILGIEPSEHCLVGDPEKVKQVSCDGPCLSSVAIDNIGAQYLIRQCAPPESGELLDPGECVGVKNEKGSAGVCSCEGHQCNSGIMKREIEAARSAKVDE</sequence>
<evidence type="ECO:0000313" key="3">
    <source>
        <dbReference type="EMBL" id="CAG9117676.1"/>
    </source>
</evidence>
<dbReference type="AlphaFoldDB" id="A0A1I7S540"/>
<keyword evidence="1" id="KW-0732">Signal</keyword>